<dbReference type="Pfam" id="PF01012">
    <property type="entry name" value="ETF"/>
    <property type="match status" value="1"/>
</dbReference>
<dbReference type="Gene3D" id="3.40.50.620">
    <property type="entry name" value="HUPs"/>
    <property type="match status" value="1"/>
</dbReference>
<sequence length="326" mass="33947">MSVLAIIEHDRGTLTSASLGVLTAARNLAQQMNTTMEALTIGANADALSSVAAQYGATVVHQAHHDALTDFGPEAWGEAAAQVITSLSPQVVMGSGTERGHEIVAQIAARLDLPASMNCTEFDSSFNGTQPLKVVRARWGGSLLEQAEVDAPIKLVTLANHTVEPTEAPTTSTTNVIDVQLDASVLHSIVRDRVERVAGVTLATASVVVSGGRGVGSAEAFAPLEELAALLGGVVGCSRAVTNNGWRNHTDQVGQTGTRIAPDIYIACGISGAIQHWVGAMASKNILAINLDKEANIVTKSGYAVIGDLHKVVPAVSAEIRRRRGV</sequence>
<dbReference type="Gene3D" id="3.40.50.1220">
    <property type="entry name" value="TPP-binding domain"/>
    <property type="match status" value="1"/>
</dbReference>
<dbReference type="PANTHER" id="PTHR43153">
    <property type="entry name" value="ELECTRON TRANSFER FLAVOPROTEIN ALPHA"/>
    <property type="match status" value="1"/>
</dbReference>
<evidence type="ECO:0000256" key="2">
    <source>
        <dbReference type="ARBA" id="ARBA00022448"/>
    </source>
</evidence>
<dbReference type="AlphaFoldDB" id="A0A6J6V6D0"/>
<dbReference type="GO" id="GO:0050660">
    <property type="term" value="F:flavin adenine dinucleotide binding"/>
    <property type="evidence" value="ECO:0007669"/>
    <property type="project" value="InterPro"/>
</dbReference>
<dbReference type="GO" id="GO:0009055">
    <property type="term" value="F:electron transfer activity"/>
    <property type="evidence" value="ECO:0007669"/>
    <property type="project" value="InterPro"/>
</dbReference>
<keyword evidence="3" id="KW-0285">Flavoprotein</keyword>
<dbReference type="InterPro" id="IPR029035">
    <property type="entry name" value="DHS-like_NAD/FAD-binding_dom"/>
</dbReference>
<keyword evidence="2" id="KW-0813">Transport</keyword>
<dbReference type="PROSITE" id="PS00696">
    <property type="entry name" value="ETF_ALPHA"/>
    <property type="match status" value="1"/>
</dbReference>
<accession>A0A6J6V6D0</accession>
<keyword evidence="5" id="KW-0249">Electron transport</keyword>
<dbReference type="InterPro" id="IPR014729">
    <property type="entry name" value="Rossmann-like_a/b/a_fold"/>
</dbReference>
<dbReference type="PIRSF" id="PIRSF000089">
    <property type="entry name" value="Electra_flavoP_a"/>
    <property type="match status" value="1"/>
</dbReference>
<dbReference type="SUPFAM" id="SSF52467">
    <property type="entry name" value="DHS-like NAD/FAD-binding domain"/>
    <property type="match status" value="1"/>
</dbReference>
<dbReference type="InterPro" id="IPR014731">
    <property type="entry name" value="ETF_asu_C"/>
</dbReference>
<proteinExistence type="inferred from homology"/>
<keyword evidence="4" id="KW-0274">FAD</keyword>
<evidence type="ECO:0000256" key="3">
    <source>
        <dbReference type="ARBA" id="ARBA00022630"/>
    </source>
</evidence>
<dbReference type="PANTHER" id="PTHR43153:SF1">
    <property type="entry name" value="ELECTRON TRANSFER FLAVOPROTEIN SUBUNIT ALPHA, MITOCHONDRIAL"/>
    <property type="match status" value="1"/>
</dbReference>
<dbReference type="InterPro" id="IPR014730">
    <property type="entry name" value="ETF_a/b_N"/>
</dbReference>
<dbReference type="Pfam" id="PF00766">
    <property type="entry name" value="ETF_alpha"/>
    <property type="match status" value="1"/>
</dbReference>
<reference evidence="7" key="1">
    <citation type="submission" date="2020-05" db="EMBL/GenBank/DDBJ databases">
        <authorList>
            <person name="Chiriac C."/>
            <person name="Salcher M."/>
            <person name="Ghai R."/>
            <person name="Kavagutti S V."/>
        </authorList>
    </citation>
    <scope>NUCLEOTIDE SEQUENCE</scope>
</reference>
<dbReference type="SMART" id="SM00893">
    <property type="entry name" value="ETF"/>
    <property type="match status" value="1"/>
</dbReference>
<dbReference type="InterPro" id="IPR001308">
    <property type="entry name" value="ETF_a/FixB"/>
</dbReference>
<evidence type="ECO:0000259" key="6">
    <source>
        <dbReference type="SMART" id="SM00893"/>
    </source>
</evidence>
<feature type="domain" description="Electron transfer flavoprotein alpha/beta-subunit N-terminal" evidence="6">
    <location>
        <begin position="3"/>
        <end position="193"/>
    </location>
</feature>
<dbReference type="EMBL" id="CAEZZM010000126">
    <property type="protein sequence ID" value="CAB4767701.1"/>
    <property type="molecule type" value="Genomic_DNA"/>
</dbReference>
<evidence type="ECO:0000256" key="1">
    <source>
        <dbReference type="ARBA" id="ARBA00005817"/>
    </source>
</evidence>
<name>A0A6J6V6D0_9ZZZZ</name>
<organism evidence="7">
    <name type="scientific">freshwater metagenome</name>
    <dbReference type="NCBI Taxonomy" id="449393"/>
    <lineage>
        <taxon>unclassified sequences</taxon>
        <taxon>metagenomes</taxon>
        <taxon>ecological metagenomes</taxon>
    </lineage>
</organism>
<dbReference type="GO" id="GO:0033539">
    <property type="term" value="P:fatty acid beta-oxidation using acyl-CoA dehydrogenase"/>
    <property type="evidence" value="ECO:0007669"/>
    <property type="project" value="TreeGrafter"/>
</dbReference>
<comment type="similarity">
    <text evidence="1">Belongs to the ETF alpha-subunit/FixB family.</text>
</comment>
<evidence type="ECO:0000256" key="5">
    <source>
        <dbReference type="ARBA" id="ARBA00022982"/>
    </source>
</evidence>
<protein>
    <submittedName>
        <fullName evidence="7">Unannotated protein</fullName>
    </submittedName>
</protein>
<dbReference type="InterPro" id="IPR018206">
    <property type="entry name" value="ETF_asu_C_CS"/>
</dbReference>
<gene>
    <name evidence="7" type="ORF">UFOPK2872_00970</name>
</gene>
<dbReference type="SUPFAM" id="SSF52402">
    <property type="entry name" value="Adenine nucleotide alpha hydrolases-like"/>
    <property type="match status" value="1"/>
</dbReference>
<evidence type="ECO:0000313" key="7">
    <source>
        <dbReference type="EMBL" id="CAB4767701.1"/>
    </source>
</evidence>
<evidence type="ECO:0000256" key="4">
    <source>
        <dbReference type="ARBA" id="ARBA00022827"/>
    </source>
</evidence>